<proteinExistence type="predicted"/>
<dbReference type="AlphaFoldDB" id="E0SSB9"/>
<dbReference type="Proteomes" id="UP000001304">
    <property type="component" value="Chromosome"/>
</dbReference>
<accession>E0SSB9</accession>
<evidence type="ECO:0000313" key="3">
    <source>
        <dbReference type="Proteomes" id="UP000001304"/>
    </source>
</evidence>
<evidence type="ECO:0000259" key="1">
    <source>
        <dbReference type="Pfam" id="PF01937"/>
    </source>
</evidence>
<protein>
    <recommendedName>
        <fullName evidence="1">Damage-control phosphatase ARMT1-like metal-binding domain-containing protein</fullName>
    </recommendedName>
</protein>
<dbReference type="STRING" id="583356.Igag_1779"/>
<dbReference type="InterPro" id="IPR014444">
    <property type="entry name" value="PH1575-like"/>
</dbReference>
<reference evidence="2 3" key="1">
    <citation type="journal article" date="2010" name="Stand. Genomic Sci.">
        <title>Complete genome sequence of Ignisphaera aggregans type strain (AQ1.S1).</title>
        <authorList>
            <person name="Goker M."/>
            <person name="Held B."/>
            <person name="Lapidus A."/>
            <person name="Nolan M."/>
            <person name="Spring S."/>
            <person name="Yasawong M."/>
            <person name="Lucas S."/>
            <person name="Glavina Del Rio T."/>
            <person name="Tice H."/>
            <person name="Cheng J.F."/>
            <person name="Goodwin L."/>
            <person name="Tapia R."/>
            <person name="Pitluck S."/>
            <person name="Liolios K."/>
            <person name="Ivanova N."/>
            <person name="Mavromatis K."/>
            <person name="Mikhailova N."/>
            <person name="Pati A."/>
            <person name="Chen A."/>
            <person name="Palaniappan K."/>
            <person name="Brambilla E."/>
            <person name="Land M."/>
            <person name="Hauser L."/>
            <person name="Chang Y.J."/>
            <person name="Jeffries C.D."/>
            <person name="Brettin T."/>
            <person name="Detter J.C."/>
            <person name="Han C."/>
            <person name="Rohde M."/>
            <person name="Sikorski J."/>
            <person name="Woyke T."/>
            <person name="Bristow J."/>
            <person name="Eisen J.A."/>
            <person name="Markowitz V."/>
            <person name="Hugenholtz P."/>
            <person name="Kyrpides N.C."/>
            <person name="Klenk H.P."/>
        </authorList>
    </citation>
    <scope>NUCLEOTIDE SEQUENCE [LARGE SCALE GENOMIC DNA]</scope>
    <source>
        <strain evidence="3">DSM 17230 / JCM 13409 / AQ1.S1</strain>
    </source>
</reference>
<dbReference type="SUPFAM" id="SSF111321">
    <property type="entry name" value="AF1104-like"/>
    <property type="match status" value="1"/>
</dbReference>
<feature type="domain" description="Damage-control phosphatase ARMT1-like metal-binding" evidence="1">
    <location>
        <begin position="15"/>
        <end position="192"/>
    </location>
</feature>
<gene>
    <name evidence="2" type="ordered locus">Igag_1779</name>
</gene>
<sequence>MWINKGLCKLCLIYSRVKDLINFGKEDEIPNMLRKLAEITEDYHSRTLSFVEAFEYVKKIVGVPDPYYKLKLELKAIGRSLVTEVERYLSSVNWDMREALRISAAANILDTSVLGFEPKDLREAIWDKPAIEESINIPRDSTIYLVLDNAGEAEIDMLLAKTLKMHGYRVVIAVRRNSYEIDVTRDDIDREFEILETPSSISPIMYLDGGFIIAKGIANAEAYIEFGKQPSIHLLRAKCDVIANLFNVKKNSILIVSGDTIKNKFRQYNGL</sequence>
<dbReference type="BioCyc" id="IAGG583356:GHAH-1766-MONOMER"/>
<evidence type="ECO:0000313" key="2">
    <source>
        <dbReference type="EMBL" id="ADM28576.1"/>
    </source>
</evidence>
<dbReference type="Gene3D" id="1.10.285.20">
    <property type="entry name" value="Uncharacterised protein PF01937, DUF89, domain 2"/>
    <property type="match status" value="1"/>
</dbReference>
<organism evidence="2 3">
    <name type="scientific">Ignisphaera aggregans (strain DSM 17230 / JCM 13409 / AQ1.S1)</name>
    <dbReference type="NCBI Taxonomy" id="583356"/>
    <lineage>
        <taxon>Archaea</taxon>
        <taxon>Thermoproteota</taxon>
        <taxon>Thermoprotei</taxon>
        <taxon>Desulfurococcales</taxon>
        <taxon>Desulfurococcaceae</taxon>
        <taxon>Ignisphaera</taxon>
    </lineage>
</organism>
<dbReference type="HOGENOM" id="CLU_071520_1_0_2"/>
<name>E0SSB9_IGNAA</name>
<dbReference type="Pfam" id="PF01937">
    <property type="entry name" value="ARMT1-like_dom"/>
    <property type="match status" value="1"/>
</dbReference>
<dbReference type="InterPro" id="IPR002791">
    <property type="entry name" value="ARMT1-like_metal-bd"/>
</dbReference>
<keyword evidence="3" id="KW-1185">Reference proteome</keyword>
<dbReference type="PIRSF" id="PIRSF006593">
    <property type="entry name" value="UCP006593"/>
    <property type="match status" value="1"/>
</dbReference>
<dbReference type="Gene3D" id="3.40.50.10880">
    <property type="entry name" value="Uncharacterised protein PF01937, DUF89, domain 3"/>
    <property type="match status" value="2"/>
</dbReference>
<dbReference type="InterPro" id="IPR036075">
    <property type="entry name" value="ARMT-1-like_metal-bd_sf"/>
</dbReference>
<dbReference type="EMBL" id="CP002098">
    <property type="protein sequence ID" value="ADM28576.1"/>
    <property type="molecule type" value="Genomic_DNA"/>
</dbReference>
<dbReference type="KEGG" id="iag:Igag_1779"/>